<proteinExistence type="predicted"/>
<feature type="region of interest" description="Disordered" evidence="1">
    <location>
        <begin position="622"/>
        <end position="664"/>
    </location>
</feature>
<protein>
    <submittedName>
        <fullName evidence="3">Uncharacterized protein</fullName>
    </submittedName>
</protein>
<feature type="transmembrane region" description="Helical" evidence="2">
    <location>
        <begin position="412"/>
        <end position="431"/>
    </location>
</feature>
<comment type="caution">
    <text evidence="3">The sequence shown here is derived from an EMBL/GenBank/DDBJ whole genome shotgun (WGS) entry which is preliminary data.</text>
</comment>
<gene>
    <name evidence="3" type="ORF">HUG17_6698</name>
</gene>
<feature type="transmembrane region" description="Helical" evidence="2">
    <location>
        <begin position="14"/>
        <end position="33"/>
    </location>
</feature>
<name>A0A9D4P414_DERFA</name>
<keyword evidence="2" id="KW-0812">Transmembrane</keyword>
<sequence>MIGLLFMNNDGKQIYLNFLMVIIFTTIVAKIVLADDKSIIVRGNNATEWHSIRYPYKSHYGLSKRLKCDGSIHERFHECERSAHHAWVITIDDYFYESKKFCCFIWQTLDCEIGVSGECDKEYSKKLETSTEESYKSMCDRVGSARGSTSCWLTQDRQETIAWIVGIIIFILTLVCACLGIRTYLNKINTAKPKLEISEPFFFRKETHLFVEKHFPLVVAELRARARKGIPLPKRRTRGNKSFLHPNMGGPKMDAASVPKNIPSSTSRTPTTVMPKQATTTTTTSPPRTLTSVMKSKGKTNMLSQSILHADTGLTGSPSPSVSRNITTPKIVVIAAPESVTIPSPPSPTPTITPPGTPTISTSSMGSLDFTGLTEAERLQRIAQHFDPLLKMDYSALQMIGLLFMNNDGKQIYFKFLMVIIFMTIVAKIVLADDKSIIVRGNNATEWHSIRYPYKSFYGLFRSSKCDGSIHERFHECERSAHHSWVITIDDYFYESKKFCCFIWQTLDCEIDVSGECDKEYSKKLEASTEESYKSMCDKVGSGRGSTSCWLTQDRQETIAWIVGIIIFILTLVCACLGIRRPKLEISEPFNYRKETHLFVEKHFPQVVGELRARAQKYDGGGPIADSANVPKNITSSASKTSTTVMPKHATTTTTTTSPPRTLTSVMKSKRKPNLLNKSILHADTGLTVTFATESVTIPSSSSPTPTINPPRTATILTSSLSSLSSLDYAGLPETRI</sequence>
<reference evidence="3" key="1">
    <citation type="submission" date="2020-06" db="EMBL/GenBank/DDBJ databases">
        <authorList>
            <person name="Ji K."/>
            <person name="Li J."/>
        </authorList>
    </citation>
    <scope>NUCLEOTIDE SEQUENCE</scope>
    <source>
        <strain evidence="3">JKM2019</strain>
        <tissue evidence="3">Whole body</tissue>
    </source>
</reference>
<keyword evidence="2" id="KW-1133">Transmembrane helix</keyword>
<evidence type="ECO:0000256" key="2">
    <source>
        <dbReference type="SAM" id="Phobius"/>
    </source>
</evidence>
<feature type="compositionally biased region" description="Low complexity" evidence="1">
    <location>
        <begin position="269"/>
        <end position="291"/>
    </location>
</feature>
<dbReference type="Proteomes" id="UP000828236">
    <property type="component" value="Unassembled WGS sequence"/>
</dbReference>
<feature type="transmembrane region" description="Helical" evidence="2">
    <location>
        <begin position="161"/>
        <end position="185"/>
    </location>
</feature>
<dbReference type="AlphaFoldDB" id="A0A9D4P414"/>
<feature type="region of interest" description="Disordered" evidence="1">
    <location>
        <begin position="233"/>
        <end position="291"/>
    </location>
</feature>
<keyword evidence="2" id="KW-0472">Membrane</keyword>
<organism evidence="3">
    <name type="scientific">Dermatophagoides farinae</name>
    <name type="common">American house dust mite</name>
    <dbReference type="NCBI Taxonomy" id="6954"/>
    <lineage>
        <taxon>Eukaryota</taxon>
        <taxon>Metazoa</taxon>
        <taxon>Ecdysozoa</taxon>
        <taxon>Arthropoda</taxon>
        <taxon>Chelicerata</taxon>
        <taxon>Arachnida</taxon>
        <taxon>Acari</taxon>
        <taxon>Acariformes</taxon>
        <taxon>Sarcoptiformes</taxon>
        <taxon>Astigmata</taxon>
        <taxon>Psoroptidia</taxon>
        <taxon>Analgoidea</taxon>
        <taxon>Pyroglyphidae</taxon>
        <taxon>Dermatophagoidinae</taxon>
        <taxon>Dermatophagoides</taxon>
    </lineage>
</organism>
<evidence type="ECO:0000256" key="1">
    <source>
        <dbReference type="SAM" id="MobiDB-lite"/>
    </source>
</evidence>
<accession>A0A9D4P414</accession>
<feature type="compositionally biased region" description="Low complexity" evidence="1">
    <location>
        <begin position="643"/>
        <end position="664"/>
    </location>
</feature>
<reference evidence="3" key="2">
    <citation type="journal article" date="2021" name="World Allergy Organ. J.">
        <title>Chromosome-level assembly of Dermatophagoides farinae genome and transcriptome reveals two novel allergens Der f 37 and Der f 39.</title>
        <authorList>
            <person name="Chen J."/>
            <person name="Cai Z."/>
            <person name="Fan D."/>
            <person name="Hu J."/>
            <person name="Hou Y."/>
            <person name="He Y."/>
            <person name="Zhang Z."/>
            <person name="Zhao Z."/>
            <person name="Gao P."/>
            <person name="Hu W."/>
            <person name="Sun J."/>
            <person name="Li J."/>
            <person name="Ji K."/>
        </authorList>
    </citation>
    <scope>NUCLEOTIDE SEQUENCE</scope>
    <source>
        <strain evidence="3">JKM2019</strain>
    </source>
</reference>
<evidence type="ECO:0000313" key="3">
    <source>
        <dbReference type="EMBL" id="KAH7644336.1"/>
    </source>
</evidence>
<feature type="transmembrane region" description="Helical" evidence="2">
    <location>
        <begin position="559"/>
        <end position="579"/>
    </location>
</feature>
<dbReference type="EMBL" id="SDOV01000002">
    <property type="protein sequence ID" value="KAH7644336.1"/>
    <property type="molecule type" value="Genomic_DNA"/>
</dbReference>
<feature type="compositionally biased region" description="Polar residues" evidence="1">
    <location>
        <begin position="630"/>
        <end position="642"/>
    </location>
</feature>